<dbReference type="InterPro" id="IPR025274">
    <property type="entry name" value="DUF4070"/>
</dbReference>
<dbReference type="AlphaFoldDB" id="A0A1Q2MC16"/>
<dbReference type="RefSeq" id="WP_146682123.1">
    <property type="nucleotide sequence ID" value="NZ_CP019646.1"/>
</dbReference>
<dbReference type="SFLD" id="SFLDF00303">
    <property type="entry name" value="hopanoid_C2-methyltransferase"/>
    <property type="match status" value="1"/>
</dbReference>
<dbReference type="PANTHER" id="PTHR43409:SF3">
    <property type="entry name" value="HYPOTHETICAL METHYLTRANSFERASE"/>
    <property type="match status" value="1"/>
</dbReference>
<name>A0A1Q2MC16_9BACT</name>
<reference evidence="8" key="1">
    <citation type="submission" date="2017-02" db="EMBL/GenBank/DDBJ databases">
        <title>Comparative genomics and description of representatives of a novel lineage of planctomycetes thriving in anoxic sediments.</title>
        <authorList>
            <person name="Spring S."/>
            <person name="Bunk B."/>
            <person name="Sproer C."/>
        </authorList>
    </citation>
    <scope>NUCLEOTIDE SEQUENCE [LARGE SCALE GENOMIC DNA]</scope>
    <source>
        <strain evidence="8">SM-Chi-D1</strain>
    </source>
</reference>
<dbReference type="GO" id="GO:0005829">
    <property type="term" value="C:cytosol"/>
    <property type="evidence" value="ECO:0007669"/>
    <property type="project" value="TreeGrafter"/>
</dbReference>
<dbReference type="InterPro" id="IPR034466">
    <property type="entry name" value="Methyltransferase_Class_B"/>
</dbReference>
<dbReference type="GO" id="GO:0003824">
    <property type="term" value="F:catalytic activity"/>
    <property type="evidence" value="ECO:0007669"/>
    <property type="project" value="InterPro"/>
</dbReference>
<evidence type="ECO:0000313" key="7">
    <source>
        <dbReference type="EMBL" id="AQQ69817.1"/>
    </source>
</evidence>
<sequence>MNILLVNPKVPDTFWSFNTVLKFVSKKSLLPPLGLMTVASMLPDKWEKKLVDMNITRLRDRDIKWADYVFISGMVVQKQSADDLVARCVRLGTKTVGGGPLFNTFPHEYTNVDHLVFKEAELTLPAFLKDIEQGTARPFYNTHQKPDLSLTPPPMWELINMKKYALMCVQYSRGCPFDCDFCDVTNLFGHAIRTKPTQHLISELDSLYETGWRGDVFFVDDNFIGKKSVLKKELLPALIEWMDKMKHPFNFNTQASINIADDEELMHMMVQAGFNSVFIGIESPDEETLIACNKLQNKGRDIPACVKKVIQSGLQVQGGFIVGFDSDDSSVFDRLIHLIQNSGIVVAMVGLLNAPPGTKLYDKMLRENRLTRPPTGDNTDCTMNFIPKMDAETLMHGYEKVIKTIYSQKYYCRRIKLFLRNYKPKKKTALLFHYREIQAFVKSVWHLGILGKGRIHYWLLLLWSLRSPSHFHMAVRLSIYGFHFRQTFKAAQRRQYVLSEK</sequence>
<dbReference type="EMBL" id="CP019646">
    <property type="protein sequence ID" value="AQQ69817.1"/>
    <property type="molecule type" value="Genomic_DNA"/>
</dbReference>
<feature type="domain" description="Radical SAM core" evidence="6">
    <location>
        <begin position="161"/>
        <end position="392"/>
    </location>
</feature>
<dbReference type="InterPro" id="IPR006638">
    <property type="entry name" value="Elp3/MiaA/NifB-like_rSAM"/>
</dbReference>
<evidence type="ECO:0000256" key="1">
    <source>
        <dbReference type="ARBA" id="ARBA00001966"/>
    </source>
</evidence>
<protein>
    <submittedName>
        <fullName evidence="7">Hopanoid biosynthesis associated radical SAM protein HpnJ</fullName>
    </submittedName>
</protein>
<dbReference type="InterPro" id="IPR023404">
    <property type="entry name" value="rSAM_horseshoe"/>
</dbReference>
<comment type="cofactor">
    <cofactor evidence="1">
        <name>[4Fe-4S] cluster</name>
        <dbReference type="ChEBI" id="CHEBI:49883"/>
    </cofactor>
</comment>
<keyword evidence="4" id="KW-0408">Iron</keyword>
<dbReference type="InterPro" id="IPR034530">
    <property type="entry name" value="HpnP-like"/>
</dbReference>
<dbReference type="SFLD" id="SFLDG01123">
    <property type="entry name" value="methyltransferase_(Class_B)"/>
    <property type="match status" value="1"/>
</dbReference>
<dbReference type="Pfam" id="PF13282">
    <property type="entry name" value="DUF4070"/>
    <property type="match status" value="1"/>
</dbReference>
<evidence type="ECO:0000259" key="6">
    <source>
        <dbReference type="PROSITE" id="PS51918"/>
    </source>
</evidence>
<dbReference type="GO" id="GO:0046872">
    <property type="term" value="F:metal ion binding"/>
    <property type="evidence" value="ECO:0007669"/>
    <property type="project" value="UniProtKB-KW"/>
</dbReference>
<evidence type="ECO:0000313" key="8">
    <source>
        <dbReference type="Proteomes" id="UP000188181"/>
    </source>
</evidence>
<dbReference type="CDD" id="cd01335">
    <property type="entry name" value="Radical_SAM"/>
    <property type="match status" value="1"/>
</dbReference>
<dbReference type="PANTHER" id="PTHR43409">
    <property type="entry name" value="ANAEROBIC MAGNESIUM-PROTOPORPHYRIN IX MONOMETHYL ESTER CYCLASE-RELATED"/>
    <property type="match status" value="1"/>
</dbReference>
<keyword evidence="5" id="KW-0411">Iron-sulfur</keyword>
<dbReference type="KEGG" id="pbas:SMSP2_00151"/>
<keyword evidence="8" id="KW-1185">Reference proteome</keyword>
<gene>
    <name evidence="7" type="ORF">SMSP2_00151</name>
</gene>
<dbReference type="Pfam" id="PF04055">
    <property type="entry name" value="Radical_SAM"/>
    <property type="match status" value="1"/>
</dbReference>
<dbReference type="OrthoDB" id="9801424at2"/>
<dbReference type="InterPro" id="IPR058240">
    <property type="entry name" value="rSAM_sf"/>
</dbReference>
<dbReference type="Pfam" id="PF02310">
    <property type="entry name" value="B12-binding"/>
    <property type="match status" value="1"/>
</dbReference>
<evidence type="ECO:0000256" key="2">
    <source>
        <dbReference type="ARBA" id="ARBA00022691"/>
    </source>
</evidence>
<evidence type="ECO:0000256" key="3">
    <source>
        <dbReference type="ARBA" id="ARBA00022723"/>
    </source>
</evidence>
<dbReference type="GO" id="GO:0051536">
    <property type="term" value="F:iron-sulfur cluster binding"/>
    <property type="evidence" value="ECO:0007669"/>
    <property type="project" value="UniProtKB-KW"/>
</dbReference>
<dbReference type="Gene3D" id="3.80.30.20">
    <property type="entry name" value="tm_1862 like domain"/>
    <property type="match status" value="1"/>
</dbReference>
<organism evidence="7 8">
    <name type="scientific">Limihaloglobus sulfuriphilus</name>
    <dbReference type="NCBI Taxonomy" id="1851148"/>
    <lineage>
        <taxon>Bacteria</taxon>
        <taxon>Pseudomonadati</taxon>
        <taxon>Planctomycetota</taxon>
        <taxon>Phycisphaerae</taxon>
        <taxon>Sedimentisphaerales</taxon>
        <taxon>Sedimentisphaeraceae</taxon>
        <taxon>Limihaloglobus</taxon>
    </lineage>
</organism>
<proteinExistence type="predicted"/>
<dbReference type="InterPro" id="IPR006158">
    <property type="entry name" value="Cobalamin-bd"/>
</dbReference>
<evidence type="ECO:0000256" key="5">
    <source>
        <dbReference type="ARBA" id="ARBA00023014"/>
    </source>
</evidence>
<accession>A0A1Q2MC16</accession>
<dbReference type="InterPro" id="IPR051198">
    <property type="entry name" value="BchE-like"/>
</dbReference>
<dbReference type="PROSITE" id="PS51918">
    <property type="entry name" value="RADICAL_SAM"/>
    <property type="match status" value="1"/>
</dbReference>
<keyword evidence="2" id="KW-0949">S-adenosyl-L-methionine</keyword>
<keyword evidence="3" id="KW-0479">Metal-binding</keyword>
<dbReference type="SMART" id="SM00729">
    <property type="entry name" value="Elp3"/>
    <property type="match status" value="1"/>
</dbReference>
<dbReference type="SFLD" id="SFLDS00029">
    <property type="entry name" value="Radical_SAM"/>
    <property type="match status" value="1"/>
</dbReference>
<dbReference type="InterPro" id="IPR007197">
    <property type="entry name" value="rSAM"/>
</dbReference>
<dbReference type="SUPFAM" id="SSF102114">
    <property type="entry name" value="Radical SAM enzymes"/>
    <property type="match status" value="1"/>
</dbReference>
<dbReference type="Proteomes" id="UP000188181">
    <property type="component" value="Chromosome"/>
</dbReference>
<evidence type="ECO:0000256" key="4">
    <source>
        <dbReference type="ARBA" id="ARBA00023004"/>
    </source>
</evidence>
<dbReference type="GO" id="GO:0031419">
    <property type="term" value="F:cobalamin binding"/>
    <property type="evidence" value="ECO:0007669"/>
    <property type="project" value="InterPro"/>
</dbReference>
<dbReference type="Gene3D" id="3.40.50.280">
    <property type="entry name" value="Cobalamin-binding domain"/>
    <property type="match status" value="1"/>
</dbReference>
<dbReference type="SFLD" id="SFLDG01082">
    <property type="entry name" value="B12-binding_domain_containing"/>
    <property type="match status" value="1"/>
</dbReference>